<dbReference type="EMBL" id="SACO01000010">
    <property type="protein sequence ID" value="RVU04051.1"/>
    <property type="molecule type" value="Genomic_DNA"/>
</dbReference>
<dbReference type="InterPro" id="IPR013830">
    <property type="entry name" value="SGNH_hydro"/>
</dbReference>
<dbReference type="Gene3D" id="2.60.120.1360">
    <property type="match status" value="1"/>
</dbReference>
<feature type="chain" id="PRO_5018726281" description="SGNH hydrolase-type esterase domain-containing protein" evidence="1">
    <location>
        <begin position="20"/>
        <end position="403"/>
    </location>
</feature>
<dbReference type="GO" id="GO:0016788">
    <property type="term" value="F:hydrolase activity, acting on ester bonds"/>
    <property type="evidence" value="ECO:0007669"/>
    <property type="project" value="UniProtKB-ARBA"/>
</dbReference>
<reference evidence="3 4" key="1">
    <citation type="submission" date="2019-01" db="EMBL/GenBank/DDBJ databases">
        <authorList>
            <person name="Chen W.-M."/>
        </authorList>
    </citation>
    <scope>NUCLEOTIDE SEQUENCE [LARGE SCALE GENOMIC DNA]</scope>
    <source>
        <strain evidence="3 4">FSY-9</strain>
    </source>
</reference>
<dbReference type="OrthoDB" id="7985403at2"/>
<feature type="domain" description="SGNH hydrolase-type esterase" evidence="2">
    <location>
        <begin position="219"/>
        <end position="384"/>
    </location>
</feature>
<dbReference type="Pfam" id="PF13472">
    <property type="entry name" value="Lipase_GDSL_2"/>
    <property type="match status" value="1"/>
</dbReference>
<dbReference type="Proteomes" id="UP000282837">
    <property type="component" value="Unassembled WGS sequence"/>
</dbReference>
<evidence type="ECO:0000256" key="1">
    <source>
        <dbReference type="SAM" id="SignalP"/>
    </source>
</evidence>
<evidence type="ECO:0000313" key="4">
    <source>
        <dbReference type="Proteomes" id="UP000282837"/>
    </source>
</evidence>
<evidence type="ECO:0000313" key="3">
    <source>
        <dbReference type="EMBL" id="RVU04051.1"/>
    </source>
</evidence>
<comment type="caution">
    <text evidence="3">The sequence shown here is derived from an EMBL/GenBank/DDBJ whole genome shotgun (WGS) entry which is preliminary data.</text>
</comment>
<sequence>MIRWLSSLALVLSAPAAMAQDDSAIINPQAIAPFLARLPQATERPLHILQLGDSHTAGDMLTQGWRQAWQTEYGAGGRGMMAVGRPYQGYLTWGVTAGQSEGWSVQPLFGKQRVAGGPANGLSGFTQSAQQAGASLTLRADSVDFAFNRFSLCGLTGPDKGAVHIVLGEVSGDVSFAAPQAGVTCFDLSSAAPVTQASITTLEDRPVSLTAWDSRRDAGIVLSNLGVVGSKLSMLARMDEAVLATELRHASPDLLVIAFGTNEGFDPALKLEEAEAAFRNQIARLRRLAGADVPILLLGPPDAASSRADVARPDLPETVACGQGWAVPAHLAQVRAMEQRLAADLNLAFWDWQQAMGGACSSSTWVAQGLQRGDHVHFSKDGGRRLGETLARALDRARAQVVK</sequence>
<keyword evidence="1" id="KW-0732">Signal</keyword>
<name>A0A3S2V5H4_9SPHN</name>
<gene>
    <name evidence="3" type="ORF">EOE18_12775</name>
</gene>
<feature type="signal peptide" evidence="1">
    <location>
        <begin position="1"/>
        <end position="19"/>
    </location>
</feature>
<keyword evidence="4" id="KW-1185">Reference proteome</keyword>
<dbReference type="SUPFAM" id="SSF52266">
    <property type="entry name" value="SGNH hydrolase"/>
    <property type="match status" value="1"/>
</dbReference>
<dbReference type="InterPro" id="IPR036514">
    <property type="entry name" value="SGNH_hydro_sf"/>
</dbReference>
<organism evidence="3 4">
    <name type="scientific">Novosphingobium umbonatum</name>
    <dbReference type="NCBI Taxonomy" id="1908524"/>
    <lineage>
        <taxon>Bacteria</taxon>
        <taxon>Pseudomonadati</taxon>
        <taxon>Pseudomonadota</taxon>
        <taxon>Alphaproteobacteria</taxon>
        <taxon>Sphingomonadales</taxon>
        <taxon>Sphingomonadaceae</taxon>
        <taxon>Novosphingobium</taxon>
    </lineage>
</organism>
<dbReference type="RefSeq" id="WP_127710120.1">
    <property type="nucleotide sequence ID" value="NZ_SACO01000010.1"/>
</dbReference>
<accession>A0A3S2V5H4</accession>
<dbReference type="AlphaFoldDB" id="A0A3S2V5H4"/>
<evidence type="ECO:0000259" key="2">
    <source>
        <dbReference type="Pfam" id="PF13472"/>
    </source>
</evidence>
<dbReference type="Gene3D" id="3.40.50.1110">
    <property type="entry name" value="SGNH hydrolase"/>
    <property type="match status" value="1"/>
</dbReference>
<protein>
    <recommendedName>
        <fullName evidence="2">SGNH hydrolase-type esterase domain-containing protein</fullName>
    </recommendedName>
</protein>
<proteinExistence type="predicted"/>